<protein>
    <submittedName>
        <fullName evidence="2">HEXXH motif-containing protein</fullName>
    </submittedName>
</protein>
<dbReference type="Proteomes" id="UP000199352">
    <property type="component" value="Unassembled WGS sequence"/>
</dbReference>
<keyword evidence="3" id="KW-1185">Reference proteome</keyword>
<feature type="compositionally biased region" description="Pro residues" evidence="1">
    <location>
        <begin position="467"/>
        <end position="480"/>
    </location>
</feature>
<evidence type="ECO:0000313" key="2">
    <source>
        <dbReference type="EMBL" id="SEQ80100.1"/>
    </source>
</evidence>
<name>A0A1H9IZS4_9PSEU</name>
<dbReference type="InterPro" id="IPR026337">
    <property type="entry name" value="AKG_HExxH"/>
</dbReference>
<feature type="region of interest" description="Disordered" evidence="1">
    <location>
        <begin position="463"/>
        <end position="487"/>
    </location>
</feature>
<dbReference type="InterPro" id="IPR011990">
    <property type="entry name" value="TPR-like_helical_dom_sf"/>
</dbReference>
<gene>
    <name evidence="2" type="ORF">SAMN05216188_105153</name>
</gene>
<dbReference type="OrthoDB" id="796761at2"/>
<dbReference type="NCBIfam" id="TIGR04267">
    <property type="entry name" value="mod_HExxH"/>
    <property type="match status" value="1"/>
</dbReference>
<dbReference type="RefSeq" id="WP_089951251.1">
    <property type="nucleotide sequence ID" value="NZ_FOFR01000005.1"/>
</dbReference>
<reference evidence="3" key="1">
    <citation type="submission" date="2016-10" db="EMBL/GenBank/DDBJ databases">
        <authorList>
            <person name="Varghese N."/>
            <person name="Submissions S."/>
        </authorList>
    </citation>
    <scope>NUCLEOTIDE SEQUENCE [LARGE SCALE GENOMIC DNA]</scope>
    <source>
        <strain evidence="3">CGMCC 4.3525</strain>
    </source>
</reference>
<evidence type="ECO:0000313" key="3">
    <source>
        <dbReference type="Proteomes" id="UP000199352"/>
    </source>
</evidence>
<dbReference type="EMBL" id="FOFR01000005">
    <property type="protein sequence ID" value="SEQ80100.1"/>
    <property type="molecule type" value="Genomic_DNA"/>
</dbReference>
<dbReference type="STRING" id="402600.SAMN05216188_105153"/>
<organism evidence="2 3">
    <name type="scientific">Lentzea xinjiangensis</name>
    <dbReference type="NCBI Taxonomy" id="402600"/>
    <lineage>
        <taxon>Bacteria</taxon>
        <taxon>Bacillati</taxon>
        <taxon>Actinomycetota</taxon>
        <taxon>Actinomycetes</taxon>
        <taxon>Pseudonocardiales</taxon>
        <taxon>Pseudonocardiaceae</taxon>
        <taxon>Lentzea</taxon>
    </lineage>
</organism>
<accession>A0A1H9IZS4</accession>
<evidence type="ECO:0000256" key="1">
    <source>
        <dbReference type="SAM" id="MobiDB-lite"/>
    </source>
</evidence>
<sequence>MAISPAYHRLSWEDFDTFARLAGAPPMIDRLRGAEHSRRKLLLHALLEESAKTPELFGPLPPAEAVRELLTRAEDASPAAFGRLLDHPYTGSWAGYTVRLLRNGIDGVCPVWIHLGHAHALAAAAAIRAGLDFEITVPLWEGNAALPSLGTAWLPAPSSFSTARVRGSRGSYVLSGENGRVRLPADLGSDGPGWHSLHRFSSSAGAHRFSVCLDDLDPYRGLYEPLPPDRLASTELGAWHRLLGEAWELLVGAAPELAGLLAAVLDCVVPRPGVPFQSPSASTGEAFGSAVIGLPADAAELAATLVHEAQHIVLGGILHLTQLCESDARERIYVPWRDDPRPFSGALQGVYAFFGVTAFWRSLAKAETGPSCRARFEFAHWRGQTWRTLAVLRRDGTLTGAGRRFLAGIAEILGPWQHEPVPEHVAELADALAADHRAGWRLRHLRPDPAVVSAAAAAWRAGHARPPAVPAPADPPPTPVPDGSWSRSRATLVRLGTGKGGHTDVRDIWPTVPGATAADFSWATGRFTDAARSYRAELRADPDRPTALVGLGLALLGDNGPGPAARALLHCPELVRAVHRELRRTARDVPTPEELAAWLGQLVSG</sequence>
<dbReference type="SUPFAM" id="SSF48452">
    <property type="entry name" value="TPR-like"/>
    <property type="match status" value="1"/>
</dbReference>
<proteinExistence type="predicted"/>
<dbReference type="AlphaFoldDB" id="A0A1H9IZS4"/>